<dbReference type="OrthoDB" id="2133778at2759"/>
<dbReference type="GO" id="GO:0005886">
    <property type="term" value="C:plasma membrane"/>
    <property type="evidence" value="ECO:0007669"/>
    <property type="project" value="TreeGrafter"/>
</dbReference>
<keyword evidence="10" id="KW-1185">Reference proteome</keyword>
<keyword evidence="3" id="KW-0813">Transport</keyword>
<evidence type="ECO:0000256" key="2">
    <source>
        <dbReference type="ARBA" id="ARBA00009177"/>
    </source>
</evidence>
<feature type="transmembrane region" description="Helical" evidence="8">
    <location>
        <begin position="6"/>
        <end position="28"/>
    </location>
</feature>
<comment type="subcellular location">
    <subcellularLocation>
        <location evidence="1">Membrane</location>
        <topology evidence="1">Multi-pass membrane protein</topology>
    </subcellularLocation>
</comment>
<dbReference type="GO" id="GO:0005783">
    <property type="term" value="C:endoplasmic reticulum"/>
    <property type="evidence" value="ECO:0007669"/>
    <property type="project" value="TreeGrafter"/>
</dbReference>
<dbReference type="PANTHER" id="PTHR31752:SF45">
    <property type="entry name" value="AUXIN EFFLUX CARRIER COMPONENT 9-RELATED"/>
    <property type="match status" value="1"/>
</dbReference>
<dbReference type="Pfam" id="PF03547">
    <property type="entry name" value="Mem_trans"/>
    <property type="match status" value="1"/>
</dbReference>
<keyword evidence="5 8" id="KW-1133">Transmembrane helix</keyword>
<protein>
    <submittedName>
        <fullName evidence="9">Putative Auxin efflux carrier component 1a</fullName>
    </submittedName>
</protein>
<dbReference type="InterPro" id="IPR051107">
    <property type="entry name" value="Auxin_Efflux_Carrier"/>
</dbReference>
<dbReference type="GO" id="GO:0009734">
    <property type="term" value="P:auxin-activated signaling pathway"/>
    <property type="evidence" value="ECO:0007669"/>
    <property type="project" value="UniProtKB-KW"/>
</dbReference>
<comment type="similarity">
    <text evidence="2">Belongs to the auxin efflux carrier (TC 2.A.69.1) family.</text>
</comment>
<accession>A0A8K0N099</accession>
<dbReference type="PANTHER" id="PTHR31752">
    <property type="entry name" value="AUXIN EFFLUX CARRIER COMPONENT 1B-RELATED"/>
    <property type="match status" value="1"/>
</dbReference>
<dbReference type="EMBL" id="CM017875">
    <property type="protein sequence ID" value="KAG1338391.1"/>
    <property type="molecule type" value="Genomic_DNA"/>
</dbReference>
<keyword evidence="4 8" id="KW-0812">Transmembrane</keyword>
<dbReference type="Proteomes" id="UP000797356">
    <property type="component" value="Chromosome 4"/>
</dbReference>
<evidence type="ECO:0000256" key="5">
    <source>
        <dbReference type="ARBA" id="ARBA00022989"/>
    </source>
</evidence>
<name>A0A8K0N099_COCNU</name>
<feature type="transmembrane region" description="Helical" evidence="8">
    <location>
        <begin position="136"/>
        <end position="156"/>
    </location>
</feature>
<evidence type="ECO:0000256" key="4">
    <source>
        <dbReference type="ARBA" id="ARBA00022692"/>
    </source>
</evidence>
<evidence type="ECO:0000313" key="10">
    <source>
        <dbReference type="Proteomes" id="UP000797356"/>
    </source>
</evidence>
<evidence type="ECO:0000256" key="7">
    <source>
        <dbReference type="ARBA" id="ARBA00023294"/>
    </source>
</evidence>
<sequence>MITTSNLYHVVEAMAPLYTAMALGYAAVRWWRVLSPDQCNGINHFVALFAIPLLAFRLISSNNPYTMNARLLAADSLQKLLLLAALFAWSYLRRGGGGGAALPWVITISCLATLPNTVIMGIPLLRGMYGPAAGQLMVQIVVVQSAFWWNLVLFLYEYISTLHDIMEQGQMDSNHSVEFWSLLSIWRVLVRSEGS</sequence>
<organism evidence="9 10">
    <name type="scientific">Cocos nucifera</name>
    <name type="common">Coconut palm</name>
    <dbReference type="NCBI Taxonomy" id="13894"/>
    <lineage>
        <taxon>Eukaryota</taxon>
        <taxon>Viridiplantae</taxon>
        <taxon>Streptophyta</taxon>
        <taxon>Embryophyta</taxon>
        <taxon>Tracheophyta</taxon>
        <taxon>Spermatophyta</taxon>
        <taxon>Magnoliopsida</taxon>
        <taxon>Liliopsida</taxon>
        <taxon>Arecaceae</taxon>
        <taxon>Arecoideae</taxon>
        <taxon>Cocoseae</taxon>
        <taxon>Attaleinae</taxon>
        <taxon>Cocos</taxon>
    </lineage>
</organism>
<evidence type="ECO:0000256" key="1">
    <source>
        <dbReference type="ARBA" id="ARBA00004141"/>
    </source>
</evidence>
<evidence type="ECO:0000313" key="9">
    <source>
        <dbReference type="EMBL" id="KAG1338391.1"/>
    </source>
</evidence>
<comment type="caution">
    <text evidence="9">The sequence shown here is derived from an EMBL/GenBank/DDBJ whole genome shotgun (WGS) entry which is preliminary data.</text>
</comment>
<evidence type="ECO:0000256" key="6">
    <source>
        <dbReference type="ARBA" id="ARBA00023136"/>
    </source>
</evidence>
<reference evidence="9" key="1">
    <citation type="journal article" date="2017" name="Gigascience">
        <title>The genome draft of coconut (Cocos nucifera).</title>
        <authorList>
            <person name="Xiao Y."/>
            <person name="Xu P."/>
            <person name="Fan H."/>
            <person name="Baudouin L."/>
            <person name="Xia W."/>
            <person name="Bocs S."/>
            <person name="Xu J."/>
            <person name="Li Q."/>
            <person name="Guo A."/>
            <person name="Zhou L."/>
            <person name="Li J."/>
            <person name="Wu Y."/>
            <person name="Ma Z."/>
            <person name="Armero A."/>
            <person name="Issali A.E."/>
            <person name="Liu N."/>
            <person name="Peng M."/>
            <person name="Yang Y."/>
        </authorList>
    </citation>
    <scope>NUCLEOTIDE SEQUENCE</scope>
    <source>
        <tissue evidence="9">Spear leaf of Hainan Tall coconut</tissue>
    </source>
</reference>
<keyword evidence="6 8" id="KW-0472">Membrane</keyword>
<keyword evidence="7" id="KW-0927">Auxin signaling pathway</keyword>
<evidence type="ECO:0000256" key="3">
    <source>
        <dbReference type="ARBA" id="ARBA00022448"/>
    </source>
</evidence>
<feature type="transmembrane region" description="Helical" evidence="8">
    <location>
        <begin position="104"/>
        <end position="124"/>
    </location>
</feature>
<evidence type="ECO:0000256" key="8">
    <source>
        <dbReference type="SAM" id="Phobius"/>
    </source>
</evidence>
<proteinExistence type="inferred from homology"/>
<gene>
    <name evidence="9" type="ORF">COCNU_04G006970</name>
</gene>
<dbReference type="AlphaFoldDB" id="A0A8K0N099"/>
<dbReference type="InterPro" id="IPR004776">
    <property type="entry name" value="Mem_transp_PIN-like"/>
</dbReference>
<dbReference type="GO" id="GO:0010329">
    <property type="term" value="F:auxin efflux transmembrane transporter activity"/>
    <property type="evidence" value="ECO:0007669"/>
    <property type="project" value="TreeGrafter"/>
</dbReference>
<feature type="transmembrane region" description="Helical" evidence="8">
    <location>
        <begin position="40"/>
        <end position="59"/>
    </location>
</feature>
<dbReference type="GO" id="GO:0009926">
    <property type="term" value="P:auxin polar transport"/>
    <property type="evidence" value="ECO:0007669"/>
    <property type="project" value="TreeGrafter"/>
</dbReference>
<reference evidence="9" key="2">
    <citation type="submission" date="2019-07" db="EMBL/GenBank/DDBJ databases">
        <authorList>
            <person name="Yang Y."/>
            <person name="Bocs S."/>
            <person name="Baudouin L."/>
        </authorList>
    </citation>
    <scope>NUCLEOTIDE SEQUENCE</scope>
    <source>
        <tissue evidence="9">Spear leaf of Hainan Tall coconut</tissue>
    </source>
</reference>